<evidence type="ECO:0000256" key="8">
    <source>
        <dbReference type="ARBA" id="ARBA00060590"/>
    </source>
</evidence>
<comment type="cofactor">
    <cofactor evidence="12">
        <name>a divalent metal cation</name>
        <dbReference type="ChEBI" id="CHEBI:60240"/>
    </cofactor>
    <text evidence="12">Binds 1 divalent metal cation per subunit.</text>
</comment>
<keyword evidence="6 9" id="KW-0119">Carbohydrate metabolism</keyword>
<feature type="binding site" evidence="11">
    <location>
        <begin position="212"/>
        <end position="213"/>
    </location>
    <ligand>
        <name>substrate</name>
    </ligand>
</feature>
<dbReference type="RefSeq" id="WP_068921232.1">
    <property type="nucleotide sequence ID" value="NZ_BMQP01000022.1"/>
</dbReference>
<reference evidence="14" key="1">
    <citation type="submission" date="2021-01" db="EMBL/GenBank/DDBJ databases">
        <title>Whole genome shotgun sequence of Planobispora rosea NBRC 15558.</title>
        <authorList>
            <person name="Komaki H."/>
            <person name="Tamura T."/>
        </authorList>
    </citation>
    <scope>NUCLEOTIDE SEQUENCE</scope>
    <source>
        <strain evidence="14">NBRC 15558</strain>
    </source>
</reference>
<evidence type="ECO:0000256" key="3">
    <source>
        <dbReference type="ARBA" id="ARBA00018029"/>
    </source>
</evidence>
<dbReference type="InterPro" id="IPR006680">
    <property type="entry name" value="Amidohydro-rel"/>
</dbReference>
<evidence type="ECO:0000256" key="5">
    <source>
        <dbReference type="ARBA" id="ARBA00022801"/>
    </source>
</evidence>
<comment type="pathway">
    <text evidence="8">Amino-sugar metabolism; N-acetylneuraminate degradation; D-fructose 6-phosphate from N-acetylneuraminate: step 4/5.</text>
</comment>
<dbReference type="Proteomes" id="UP000655044">
    <property type="component" value="Unassembled WGS sequence"/>
</dbReference>
<feature type="active site" description="Proton donor/acceptor" evidence="10">
    <location>
        <position position="267"/>
    </location>
</feature>
<dbReference type="GO" id="GO:0008448">
    <property type="term" value="F:N-acetylglucosamine-6-phosphate deacetylase activity"/>
    <property type="evidence" value="ECO:0007669"/>
    <property type="project" value="UniProtKB-EC"/>
</dbReference>
<name>A0A8J3S2N3_PLARO</name>
<dbReference type="SUPFAM" id="SSF51338">
    <property type="entry name" value="Composite domain of metallo-dependent hydrolases"/>
    <property type="match status" value="1"/>
</dbReference>
<feature type="binding site" evidence="12">
    <location>
        <position position="209"/>
    </location>
    <ligand>
        <name>Zn(2+)</name>
        <dbReference type="ChEBI" id="CHEBI:29105"/>
    </ligand>
</feature>
<dbReference type="GO" id="GO:0006046">
    <property type="term" value="P:N-acetylglucosamine catabolic process"/>
    <property type="evidence" value="ECO:0007669"/>
    <property type="project" value="TreeGrafter"/>
</dbReference>
<evidence type="ECO:0000256" key="11">
    <source>
        <dbReference type="PIRSR" id="PIRSR038994-2"/>
    </source>
</evidence>
<dbReference type="EMBL" id="BOOI01000040">
    <property type="protein sequence ID" value="GIH85928.1"/>
    <property type="molecule type" value="Genomic_DNA"/>
</dbReference>
<feature type="binding site" evidence="12">
    <location>
        <position position="188"/>
    </location>
    <ligand>
        <name>Zn(2+)</name>
        <dbReference type="ChEBI" id="CHEBI:29105"/>
    </ligand>
</feature>
<dbReference type="PANTHER" id="PTHR11113:SF14">
    <property type="entry name" value="N-ACETYLGLUCOSAMINE-6-PHOSPHATE DEACETYLASE"/>
    <property type="match status" value="1"/>
</dbReference>
<dbReference type="NCBIfam" id="TIGR00221">
    <property type="entry name" value="nagA"/>
    <property type="match status" value="1"/>
</dbReference>
<dbReference type="InterPro" id="IPR032466">
    <property type="entry name" value="Metal_Hydrolase"/>
</dbReference>
<feature type="binding site" evidence="11">
    <location>
        <position position="133"/>
    </location>
    <ligand>
        <name>substrate</name>
    </ligand>
</feature>
<accession>A0A8J3S2N3</accession>
<dbReference type="Gene3D" id="2.30.40.10">
    <property type="entry name" value="Urease, subunit C, domain 1"/>
    <property type="match status" value="1"/>
</dbReference>
<dbReference type="Gene3D" id="3.20.20.140">
    <property type="entry name" value="Metal-dependent hydrolases"/>
    <property type="match status" value="1"/>
</dbReference>
<evidence type="ECO:0000313" key="14">
    <source>
        <dbReference type="EMBL" id="GIH85928.1"/>
    </source>
</evidence>
<evidence type="ECO:0000256" key="6">
    <source>
        <dbReference type="ARBA" id="ARBA00023277"/>
    </source>
</evidence>
<dbReference type="SUPFAM" id="SSF51556">
    <property type="entry name" value="Metallo-dependent hydrolases"/>
    <property type="match status" value="1"/>
</dbReference>
<feature type="binding site" evidence="12">
    <location>
        <position position="122"/>
    </location>
    <ligand>
        <name>Zn(2+)</name>
        <dbReference type="ChEBI" id="CHEBI:29105"/>
    </ligand>
</feature>
<dbReference type="GO" id="GO:0046872">
    <property type="term" value="F:metal ion binding"/>
    <property type="evidence" value="ECO:0007669"/>
    <property type="project" value="UniProtKB-KW"/>
</dbReference>
<comment type="caution">
    <text evidence="14">The sequence shown here is derived from an EMBL/GenBank/DDBJ whole genome shotgun (WGS) entry which is preliminary data.</text>
</comment>
<feature type="domain" description="Amidohydrolase-related" evidence="13">
    <location>
        <begin position="47"/>
        <end position="376"/>
    </location>
</feature>
<dbReference type="EC" id="3.5.1.25" evidence="2"/>
<comment type="similarity">
    <text evidence="1 9">Belongs to the metallo-dependent hydrolases superfamily. NagA family.</text>
</comment>
<feature type="binding site" evidence="11">
    <location>
        <position position="220"/>
    </location>
    <ligand>
        <name>substrate</name>
    </ligand>
</feature>
<evidence type="ECO:0000256" key="7">
    <source>
        <dbReference type="ARBA" id="ARBA00047647"/>
    </source>
</evidence>
<dbReference type="InterPro" id="IPR003764">
    <property type="entry name" value="GlcNAc_6-P_deAcase"/>
</dbReference>
<proteinExistence type="inferred from homology"/>
<dbReference type="AlphaFoldDB" id="A0A8J3S2N3"/>
<evidence type="ECO:0000256" key="4">
    <source>
        <dbReference type="ARBA" id="ARBA00022723"/>
    </source>
</evidence>
<evidence type="ECO:0000256" key="12">
    <source>
        <dbReference type="PIRSR" id="PIRSR038994-3"/>
    </source>
</evidence>
<evidence type="ECO:0000256" key="1">
    <source>
        <dbReference type="ARBA" id="ARBA00010716"/>
    </source>
</evidence>
<protein>
    <recommendedName>
        <fullName evidence="3">N-acetylglucosamine-6-phosphate deacetylase</fullName>
        <ecNumber evidence="2">3.5.1.25</ecNumber>
    </recommendedName>
</protein>
<evidence type="ECO:0000256" key="10">
    <source>
        <dbReference type="PIRSR" id="PIRSR038994-1"/>
    </source>
</evidence>
<keyword evidence="15" id="KW-1185">Reference proteome</keyword>
<dbReference type="CDD" id="cd00854">
    <property type="entry name" value="NagA"/>
    <property type="match status" value="1"/>
</dbReference>
<dbReference type="Pfam" id="PF01979">
    <property type="entry name" value="Amidohydro_1"/>
    <property type="match status" value="1"/>
</dbReference>
<feature type="binding site" evidence="11">
    <location>
        <position position="244"/>
    </location>
    <ligand>
        <name>substrate</name>
    </ligand>
</feature>
<dbReference type="PIRSF" id="PIRSF038994">
    <property type="entry name" value="NagA"/>
    <property type="match status" value="1"/>
</dbReference>
<dbReference type="OrthoDB" id="9776488at2"/>
<evidence type="ECO:0000256" key="9">
    <source>
        <dbReference type="PIRNR" id="PIRNR038994"/>
    </source>
</evidence>
<evidence type="ECO:0000259" key="13">
    <source>
        <dbReference type="Pfam" id="PF01979"/>
    </source>
</evidence>
<sequence>MTMTLADARVVTPEGVHDGWLTIEDGRITHVGRGTAPGPGHSLGGRYVVPGFVDIHNHGGAGGSFPTGDAGEASRIAALHARHGTTTLVASLVTASLGNLARATSALADLCEDGLLAGIHFEGPYISKARCGAHDPALLREPSVREFRELLAAGRGHVRMITIAAELPGALDTIREAAANGVIAALGHSDADYGQTVAGIEAGARVATHLYNAMPQLGHRDPGPIAALLEDERVTVELVNDGVHVHPAMLRLAYRAAGAGRTALITDAMAAAGAGDGSYGLGPLKVDVVDGVARLADGPGAGSIAGSTLTMDVAFRRAVHELGLSLPEAAEVTSRTPARVLGLADRLGSVSAGRQADLVVLTDGLEVAGVMRHGTWITEP</sequence>
<feature type="binding site" evidence="11">
    <location>
        <begin position="304"/>
        <end position="306"/>
    </location>
    <ligand>
        <name>substrate</name>
    </ligand>
</feature>
<dbReference type="FunFam" id="3.20.20.140:FF:000004">
    <property type="entry name" value="N-acetylglucosamine-6-phosphate deacetylase"/>
    <property type="match status" value="1"/>
</dbReference>
<organism evidence="14 15">
    <name type="scientific">Planobispora rosea</name>
    <dbReference type="NCBI Taxonomy" id="35762"/>
    <lineage>
        <taxon>Bacteria</taxon>
        <taxon>Bacillati</taxon>
        <taxon>Actinomycetota</taxon>
        <taxon>Actinomycetes</taxon>
        <taxon>Streptosporangiales</taxon>
        <taxon>Streptosporangiaceae</taxon>
        <taxon>Planobispora</taxon>
    </lineage>
</organism>
<keyword evidence="5 9" id="KW-0378">Hydrolase</keyword>
<keyword evidence="4 12" id="KW-0479">Metal-binding</keyword>
<evidence type="ECO:0000313" key="15">
    <source>
        <dbReference type="Proteomes" id="UP000655044"/>
    </source>
</evidence>
<dbReference type="PANTHER" id="PTHR11113">
    <property type="entry name" value="N-ACETYLGLUCOSAMINE-6-PHOSPHATE DEACETYLASE"/>
    <property type="match status" value="1"/>
</dbReference>
<evidence type="ECO:0000256" key="2">
    <source>
        <dbReference type="ARBA" id="ARBA00011899"/>
    </source>
</evidence>
<gene>
    <name evidence="14" type="ORF">Pro02_43360</name>
</gene>
<comment type="catalytic activity">
    <reaction evidence="7">
        <text>N-acetyl-D-glucosamine 6-phosphate + H2O = D-glucosamine 6-phosphate + acetate</text>
        <dbReference type="Rhea" id="RHEA:22936"/>
        <dbReference type="ChEBI" id="CHEBI:15377"/>
        <dbReference type="ChEBI" id="CHEBI:30089"/>
        <dbReference type="ChEBI" id="CHEBI:57513"/>
        <dbReference type="ChEBI" id="CHEBI:58725"/>
        <dbReference type="EC" id="3.5.1.25"/>
    </reaction>
</comment>
<dbReference type="InterPro" id="IPR011059">
    <property type="entry name" value="Metal-dep_hydrolase_composite"/>
</dbReference>